<dbReference type="GO" id="GO:0015159">
    <property type="term" value="F:polysaccharide transmembrane transporter activity"/>
    <property type="evidence" value="ECO:0007669"/>
    <property type="project" value="InterPro"/>
</dbReference>
<evidence type="ECO:0000259" key="4">
    <source>
        <dbReference type="Pfam" id="PF10531"/>
    </source>
</evidence>
<dbReference type="OrthoDB" id="7198507at2"/>
<dbReference type="Pfam" id="PF02563">
    <property type="entry name" value="Poly_export"/>
    <property type="match status" value="1"/>
</dbReference>
<dbReference type="Gene3D" id="3.30.1950.10">
    <property type="entry name" value="wza like domain"/>
    <property type="match status" value="1"/>
</dbReference>
<keyword evidence="6" id="KW-1185">Reference proteome</keyword>
<dbReference type="RefSeq" id="WP_132953392.1">
    <property type="nucleotide sequence ID" value="NZ_SLXU01000035.1"/>
</dbReference>
<dbReference type="AlphaFoldDB" id="A0A4R2RGQ6"/>
<accession>A0A4R2RGQ6</accession>
<dbReference type="Pfam" id="PF10531">
    <property type="entry name" value="SLBB"/>
    <property type="match status" value="1"/>
</dbReference>
<evidence type="ECO:0000313" key="5">
    <source>
        <dbReference type="EMBL" id="TCP58355.1"/>
    </source>
</evidence>
<name>A0A4R2RGQ6_9RHOB</name>
<gene>
    <name evidence="5" type="ORF">EV663_1352</name>
</gene>
<protein>
    <submittedName>
        <fullName evidence="5">Polysaccharide export outer membrane protein</fullName>
    </submittedName>
</protein>
<sequence>MNIRQVRKLHVTGVLVSSLVLVSCTAMPRNGPSAADVISAASARAKNDEATLGYEYAIVDVTRGMLPFISSDDASSFASFGAASSTPPEIRLGVGDVIQLTIFESQAGGLFIPREAGARPGNYVQLPPQEIGRNGKITVPYAGEVTAAGQTIELLEKNIEDRLEDQAIEPQVTIQFVEKNFPRVSVVGTVSEPGNYTLRNSGDRVLDVIARAGGLTSPEYNSFVSLTRGGASARIAYEALTSNPRENIFVAPADTINVTSELKKFYVFGATGVVGEFDFNESELFLRTAMGFAAGLVDGQADPADVLVYRKEVPDALERMGVDVSNILALDDGVPTVYKVDFRKPDSFFLASEFRVRDGDVIYVSNAESVEIAKFFNLATTVTGGTTQIDADINALTD</sequence>
<evidence type="ECO:0000259" key="3">
    <source>
        <dbReference type="Pfam" id="PF02563"/>
    </source>
</evidence>
<evidence type="ECO:0000256" key="2">
    <source>
        <dbReference type="SAM" id="SignalP"/>
    </source>
</evidence>
<dbReference type="Proteomes" id="UP000295050">
    <property type="component" value="Unassembled WGS sequence"/>
</dbReference>
<dbReference type="PANTHER" id="PTHR33619">
    <property type="entry name" value="POLYSACCHARIDE EXPORT PROTEIN GFCE-RELATED"/>
    <property type="match status" value="1"/>
</dbReference>
<comment type="caution">
    <text evidence="5">The sequence shown here is derived from an EMBL/GenBank/DDBJ whole genome shotgun (WGS) entry which is preliminary data.</text>
</comment>
<dbReference type="EMBL" id="SLXU01000035">
    <property type="protein sequence ID" value="TCP58355.1"/>
    <property type="molecule type" value="Genomic_DNA"/>
</dbReference>
<dbReference type="InterPro" id="IPR049712">
    <property type="entry name" value="Poly_export"/>
</dbReference>
<dbReference type="InterPro" id="IPR019554">
    <property type="entry name" value="Soluble_ligand-bd"/>
</dbReference>
<feature type="signal peptide" evidence="2">
    <location>
        <begin position="1"/>
        <end position="28"/>
    </location>
</feature>
<feature type="domain" description="Polysaccharide export protein N-terminal" evidence="3">
    <location>
        <begin position="85"/>
        <end position="175"/>
    </location>
</feature>
<feature type="domain" description="Soluble ligand binding" evidence="4">
    <location>
        <begin position="184"/>
        <end position="235"/>
    </location>
</feature>
<proteinExistence type="predicted"/>
<dbReference type="PROSITE" id="PS51257">
    <property type="entry name" value="PROKAR_LIPOPROTEIN"/>
    <property type="match status" value="1"/>
</dbReference>
<evidence type="ECO:0000313" key="6">
    <source>
        <dbReference type="Proteomes" id="UP000295050"/>
    </source>
</evidence>
<feature type="chain" id="PRO_5020816677" evidence="2">
    <location>
        <begin position="29"/>
        <end position="398"/>
    </location>
</feature>
<reference evidence="5 6" key="1">
    <citation type="submission" date="2019-03" db="EMBL/GenBank/DDBJ databases">
        <title>Genomic Encyclopedia of Type Strains, Phase IV (KMG-IV): sequencing the most valuable type-strain genomes for metagenomic binning, comparative biology and taxonomic classification.</title>
        <authorList>
            <person name="Goeker M."/>
        </authorList>
    </citation>
    <scope>NUCLEOTIDE SEQUENCE [LARGE SCALE GENOMIC DNA]</scope>
    <source>
        <strain evidence="5 6">DSM 24766</strain>
    </source>
</reference>
<evidence type="ECO:0000256" key="1">
    <source>
        <dbReference type="ARBA" id="ARBA00022729"/>
    </source>
</evidence>
<organism evidence="5 6">
    <name type="scientific">Rhodovulum bhavnagarense</name>
    <dbReference type="NCBI Taxonomy" id="992286"/>
    <lineage>
        <taxon>Bacteria</taxon>
        <taxon>Pseudomonadati</taxon>
        <taxon>Pseudomonadota</taxon>
        <taxon>Alphaproteobacteria</taxon>
        <taxon>Rhodobacterales</taxon>
        <taxon>Paracoccaceae</taxon>
        <taxon>Rhodovulum</taxon>
    </lineage>
</organism>
<dbReference type="InterPro" id="IPR003715">
    <property type="entry name" value="Poly_export_N"/>
</dbReference>
<dbReference type="PANTHER" id="PTHR33619:SF3">
    <property type="entry name" value="POLYSACCHARIDE EXPORT PROTEIN GFCE-RELATED"/>
    <property type="match status" value="1"/>
</dbReference>
<keyword evidence="1 2" id="KW-0732">Signal</keyword>
<dbReference type="Gene3D" id="3.10.560.10">
    <property type="entry name" value="Outer membrane lipoprotein wza domain like"/>
    <property type="match status" value="2"/>
</dbReference>